<evidence type="ECO:0000256" key="8">
    <source>
        <dbReference type="ARBA" id="ARBA00023128"/>
    </source>
</evidence>
<dbReference type="GO" id="GO:0005739">
    <property type="term" value="C:mitochondrion"/>
    <property type="evidence" value="ECO:0007669"/>
    <property type="project" value="UniProtKB-SubCell"/>
</dbReference>
<keyword evidence="6" id="KW-0648">Protein biosynthesis</keyword>
<dbReference type="GO" id="GO:0004479">
    <property type="term" value="F:methionyl-tRNA formyltransferase activity"/>
    <property type="evidence" value="ECO:0007669"/>
    <property type="project" value="UniProtKB-EC"/>
</dbReference>
<dbReference type="PANTHER" id="PTHR11138:SF5">
    <property type="entry name" value="METHIONYL-TRNA FORMYLTRANSFERASE, MITOCHONDRIAL"/>
    <property type="match status" value="1"/>
</dbReference>
<evidence type="ECO:0000256" key="4">
    <source>
        <dbReference type="ARBA" id="ARBA00014185"/>
    </source>
</evidence>
<dbReference type="Proteomes" id="UP000265140">
    <property type="component" value="Chromosome 2"/>
</dbReference>
<keyword evidence="14" id="KW-1185">Reference proteome</keyword>
<dbReference type="InterPro" id="IPR005793">
    <property type="entry name" value="Formyl_trans_C"/>
</dbReference>
<protein>
    <recommendedName>
        <fullName evidence="4">Methionyl-tRNA formyltransferase, mitochondrial</fullName>
        <ecNumber evidence="3">2.1.2.9</ecNumber>
    </recommendedName>
</protein>
<evidence type="ECO:0000256" key="2">
    <source>
        <dbReference type="ARBA" id="ARBA00010699"/>
    </source>
</evidence>
<dbReference type="GeneTree" id="ENSGT00390000017828"/>
<evidence type="ECO:0000256" key="9">
    <source>
        <dbReference type="ARBA" id="ARBA00052555"/>
    </source>
</evidence>
<dbReference type="AlphaFoldDB" id="A0A3P8ZD67"/>
<feature type="domain" description="Formyl transferase N-terminal" evidence="11">
    <location>
        <begin position="131"/>
        <end position="233"/>
    </location>
</feature>
<dbReference type="InterPro" id="IPR041711">
    <property type="entry name" value="Met-tRNA-FMT_N"/>
</dbReference>
<sequence>MWNNVNKNILCLKVLRGLCNCCVQRYASVGVWVKRTQEKHRHCGENPSKNSLLLVTRNYSSTRPPWRVLFFGTDDFAVESLKMLSASRESNDGVVKSLEVVTLSKDVAVKKFADQNKLPVHVWPVGDLQRRFDVGVVVSFGCLLREGLINQFPFGILNVHPSLLPRWRGPAPVFHTILHGDSVTGVTIMQIRPNRFDVGPILHQEVYQVPCNSTSDQLGVTLALKGAQLLIDTLRNLPERIKNRREQAKDGATLAPKISTSMSWVLWEEQTCDQIDCLFRSIGSRIPLRTIWMGKTIKLLDFTGKCNISLSGRGKTPLPGSISYLKESNTLAVCCKDGWVGFKTVLLKKKLSAADFYNGYLHQSFQKISPKQECLFHSNTGRTKHNSKVGNSLTKQQNVGHPSFRSNSPVLCLPDTTYSVQFPDNLWNTQCVIMNVIIGDFLESLV</sequence>
<evidence type="ECO:0000256" key="10">
    <source>
        <dbReference type="ARBA" id="ARBA00057846"/>
    </source>
</evidence>
<dbReference type="PANTHER" id="PTHR11138">
    <property type="entry name" value="METHIONYL-TRNA FORMYLTRANSFERASE"/>
    <property type="match status" value="1"/>
</dbReference>
<dbReference type="Pfam" id="PF00551">
    <property type="entry name" value="Formyl_trans_N"/>
    <property type="match status" value="1"/>
</dbReference>
<dbReference type="InterPro" id="IPR005794">
    <property type="entry name" value="Fmt"/>
</dbReference>
<keyword evidence="5" id="KW-0808">Transferase</keyword>
<keyword evidence="8" id="KW-0496">Mitochondrion</keyword>
<dbReference type="Pfam" id="PF02911">
    <property type="entry name" value="Formyl_trans_C"/>
    <property type="match status" value="1"/>
</dbReference>
<evidence type="ECO:0000256" key="3">
    <source>
        <dbReference type="ARBA" id="ARBA00012261"/>
    </source>
</evidence>
<comment type="function">
    <text evidence="10">Methionyl-tRNA formyltransferase that formylates methionyl-tRNA in mitochondria and is crucial for translation initiation.</text>
</comment>
<dbReference type="SUPFAM" id="SSF53328">
    <property type="entry name" value="Formyltransferase"/>
    <property type="match status" value="1"/>
</dbReference>
<comment type="subcellular location">
    <subcellularLocation>
        <location evidence="1">Mitochondrion</location>
    </subcellularLocation>
</comment>
<evidence type="ECO:0000256" key="1">
    <source>
        <dbReference type="ARBA" id="ARBA00004173"/>
    </source>
</evidence>
<comment type="catalytic activity">
    <reaction evidence="9">
        <text>L-methionyl-tRNA(fMet) + (6R)-10-formyltetrahydrofolate = N-formyl-L-methionyl-tRNA(fMet) + (6S)-5,6,7,8-tetrahydrofolate + H(+)</text>
        <dbReference type="Rhea" id="RHEA:24380"/>
        <dbReference type="Rhea" id="RHEA-COMP:9952"/>
        <dbReference type="Rhea" id="RHEA-COMP:9953"/>
        <dbReference type="ChEBI" id="CHEBI:15378"/>
        <dbReference type="ChEBI" id="CHEBI:57453"/>
        <dbReference type="ChEBI" id="CHEBI:78530"/>
        <dbReference type="ChEBI" id="CHEBI:78844"/>
        <dbReference type="ChEBI" id="CHEBI:195366"/>
        <dbReference type="EC" id="2.1.2.9"/>
    </reaction>
    <physiologicalReaction direction="left-to-right" evidence="9">
        <dbReference type="Rhea" id="RHEA:24381"/>
    </physiologicalReaction>
</comment>
<gene>
    <name evidence="13" type="primary">MTFMT</name>
</gene>
<dbReference type="InterPro" id="IPR002376">
    <property type="entry name" value="Formyl_transf_N"/>
</dbReference>
<evidence type="ECO:0000259" key="12">
    <source>
        <dbReference type="Pfam" id="PF02911"/>
    </source>
</evidence>
<evidence type="ECO:0000256" key="7">
    <source>
        <dbReference type="ARBA" id="ARBA00022946"/>
    </source>
</evidence>
<name>A0A3P8ZD67_ESOLU</name>
<dbReference type="Gene3D" id="3.40.50.12230">
    <property type="match status" value="1"/>
</dbReference>
<dbReference type="InterPro" id="IPR036477">
    <property type="entry name" value="Formyl_transf_N_sf"/>
</dbReference>
<evidence type="ECO:0000259" key="11">
    <source>
        <dbReference type="Pfam" id="PF00551"/>
    </source>
</evidence>
<reference evidence="13" key="4">
    <citation type="submission" date="2025-09" db="UniProtKB">
        <authorList>
            <consortium name="Ensembl"/>
        </authorList>
    </citation>
    <scope>IDENTIFICATION</scope>
</reference>
<reference evidence="13" key="2">
    <citation type="submission" date="2020-02" db="EMBL/GenBank/DDBJ databases">
        <title>Esox lucius (northern pike) genome, fEsoLuc1, primary haplotype.</title>
        <authorList>
            <person name="Myers G."/>
            <person name="Karagic N."/>
            <person name="Meyer A."/>
            <person name="Pippel M."/>
            <person name="Reichard M."/>
            <person name="Winkler S."/>
            <person name="Tracey A."/>
            <person name="Sims Y."/>
            <person name="Howe K."/>
            <person name="Rhie A."/>
            <person name="Formenti G."/>
            <person name="Durbin R."/>
            <person name="Fedrigo O."/>
            <person name="Jarvis E.D."/>
        </authorList>
    </citation>
    <scope>NUCLEOTIDE SEQUENCE [LARGE SCALE GENOMIC DNA]</scope>
</reference>
<evidence type="ECO:0000313" key="14">
    <source>
        <dbReference type="Proteomes" id="UP000265140"/>
    </source>
</evidence>
<reference evidence="14" key="1">
    <citation type="journal article" date="2014" name="PLoS ONE">
        <title>The genome and linkage map of the northern pike (Esox lucius): conserved synteny revealed between the salmonid sister group and the Neoteleostei.</title>
        <authorList>
            <person name="Rondeau E.B."/>
            <person name="Minkley D.R."/>
            <person name="Leong J.S."/>
            <person name="Messmer A.M."/>
            <person name="Jantzen J.R."/>
            <person name="von Schalburg K.R."/>
            <person name="Lemon C."/>
            <person name="Bird N.H."/>
            <person name="Koop B.F."/>
        </authorList>
    </citation>
    <scope>NUCLEOTIDE SEQUENCE</scope>
</reference>
<dbReference type="NCBIfam" id="TIGR00460">
    <property type="entry name" value="fmt"/>
    <property type="match status" value="1"/>
</dbReference>
<accession>A0A3P8ZD67</accession>
<dbReference type="Ensembl" id="ENSELUT00000017810.3">
    <property type="protein sequence ID" value="ENSELUP00000026716.3"/>
    <property type="gene ID" value="ENSELUG00000002702.3"/>
</dbReference>
<evidence type="ECO:0000256" key="5">
    <source>
        <dbReference type="ARBA" id="ARBA00022679"/>
    </source>
</evidence>
<dbReference type="EC" id="2.1.2.9" evidence="3"/>
<reference evidence="13" key="3">
    <citation type="submission" date="2025-08" db="UniProtKB">
        <authorList>
            <consortium name="Ensembl"/>
        </authorList>
    </citation>
    <scope>IDENTIFICATION</scope>
</reference>
<evidence type="ECO:0000256" key="6">
    <source>
        <dbReference type="ARBA" id="ARBA00022917"/>
    </source>
</evidence>
<dbReference type="Bgee" id="ENSELUG00000002702">
    <property type="expression patterns" value="Expressed in stomach and 14 other cell types or tissues"/>
</dbReference>
<organism evidence="13 14">
    <name type="scientific">Esox lucius</name>
    <name type="common">Northern pike</name>
    <dbReference type="NCBI Taxonomy" id="8010"/>
    <lineage>
        <taxon>Eukaryota</taxon>
        <taxon>Metazoa</taxon>
        <taxon>Chordata</taxon>
        <taxon>Craniata</taxon>
        <taxon>Vertebrata</taxon>
        <taxon>Euteleostomi</taxon>
        <taxon>Actinopterygii</taxon>
        <taxon>Neopterygii</taxon>
        <taxon>Teleostei</taxon>
        <taxon>Protacanthopterygii</taxon>
        <taxon>Esociformes</taxon>
        <taxon>Esocidae</taxon>
        <taxon>Esox</taxon>
    </lineage>
</organism>
<keyword evidence="7" id="KW-0809">Transit peptide</keyword>
<dbReference type="FunFam" id="3.40.50.12230:FF:000003">
    <property type="entry name" value="methionyl-tRNA formyltransferase, mitochondrial"/>
    <property type="match status" value="1"/>
</dbReference>
<evidence type="ECO:0000313" key="13">
    <source>
        <dbReference type="Ensembl" id="ENSELUP00000026716.3"/>
    </source>
</evidence>
<feature type="domain" description="Formyl transferase C-terminal" evidence="12">
    <location>
        <begin position="257"/>
        <end position="360"/>
    </location>
</feature>
<comment type="similarity">
    <text evidence="2">Belongs to the Fmt family.</text>
</comment>
<proteinExistence type="inferred from homology"/>
<dbReference type="CDD" id="cd08646">
    <property type="entry name" value="FMT_core_Met-tRNA-FMT_N"/>
    <property type="match status" value="1"/>
</dbReference>